<feature type="binding site" description="axial binding residue" evidence="11">
    <location>
        <position position="404"/>
    </location>
    <ligand>
        <name>heme</name>
        <dbReference type="ChEBI" id="CHEBI:30413"/>
    </ligand>
    <ligandPart>
        <name>Fe</name>
        <dbReference type="ChEBI" id="CHEBI:18248"/>
    </ligandPart>
</feature>
<comment type="cofactor">
    <cofactor evidence="11">
        <name>heme</name>
        <dbReference type="ChEBI" id="CHEBI:30413"/>
    </cofactor>
</comment>
<evidence type="ECO:0000256" key="4">
    <source>
        <dbReference type="ARBA" id="ARBA00022692"/>
    </source>
</evidence>
<comment type="caution">
    <text evidence="13">The sequence shown here is derived from an EMBL/GenBank/DDBJ whole genome shotgun (WGS) entry which is preliminary data.</text>
</comment>
<dbReference type="PRINTS" id="PR00463">
    <property type="entry name" value="EP450I"/>
</dbReference>
<evidence type="ECO:0000256" key="5">
    <source>
        <dbReference type="ARBA" id="ARBA00022723"/>
    </source>
</evidence>
<dbReference type="Pfam" id="PF00067">
    <property type="entry name" value="p450"/>
    <property type="match status" value="1"/>
</dbReference>
<name>A0AAN8VU58_9MAGN</name>
<keyword evidence="7 12" id="KW-0560">Oxidoreductase</keyword>
<dbReference type="PANTHER" id="PTHR24282:SF250">
    <property type="entry name" value="CYTOCHROME P450 CYP72A219-LIKE"/>
    <property type="match status" value="1"/>
</dbReference>
<organism evidence="13 14">
    <name type="scientific">Dillenia turbinata</name>
    <dbReference type="NCBI Taxonomy" id="194707"/>
    <lineage>
        <taxon>Eukaryota</taxon>
        <taxon>Viridiplantae</taxon>
        <taxon>Streptophyta</taxon>
        <taxon>Embryophyta</taxon>
        <taxon>Tracheophyta</taxon>
        <taxon>Spermatophyta</taxon>
        <taxon>Magnoliopsida</taxon>
        <taxon>eudicotyledons</taxon>
        <taxon>Gunneridae</taxon>
        <taxon>Pentapetalae</taxon>
        <taxon>Dilleniales</taxon>
        <taxon>Dilleniaceae</taxon>
        <taxon>Dillenia</taxon>
    </lineage>
</organism>
<reference evidence="13 14" key="1">
    <citation type="submission" date="2023-12" db="EMBL/GenBank/DDBJ databases">
        <title>A high-quality genome assembly for Dillenia turbinata (Dilleniales).</title>
        <authorList>
            <person name="Chanderbali A."/>
        </authorList>
    </citation>
    <scope>NUCLEOTIDE SEQUENCE [LARGE SCALE GENOMIC DNA]</scope>
    <source>
        <strain evidence="13">LSX21</strain>
        <tissue evidence="13">Leaf</tissue>
    </source>
</reference>
<dbReference type="GO" id="GO:0005506">
    <property type="term" value="F:iron ion binding"/>
    <property type="evidence" value="ECO:0007669"/>
    <property type="project" value="InterPro"/>
</dbReference>
<dbReference type="InterPro" id="IPR001128">
    <property type="entry name" value="Cyt_P450"/>
</dbReference>
<evidence type="ECO:0000256" key="3">
    <source>
        <dbReference type="ARBA" id="ARBA00022617"/>
    </source>
</evidence>
<dbReference type="InterPro" id="IPR017972">
    <property type="entry name" value="Cyt_P450_CS"/>
</dbReference>
<evidence type="ECO:0000256" key="11">
    <source>
        <dbReference type="PIRSR" id="PIRSR602401-1"/>
    </source>
</evidence>
<dbReference type="InterPro" id="IPR002401">
    <property type="entry name" value="Cyt_P450_E_grp-I"/>
</dbReference>
<evidence type="ECO:0000256" key="8">
    <source>
        <dbReference type="ARBA" id="ARBA00023004"/>
    </source>
</evidence>
<evidence type="ECO:0000256" key="1">
    <source>
        <dbReference type="ARBA" id="ARBA00004370"/>
    </source>
</evidence>
<keyword evidence="4" id="KW-0812">Transmembrane</keyword>
<keyword evidence="8 11" id="KW-0408">Iron</keyword>
<evidence type="ECO:0000256" key="2">
    <source>
        <dbReference type="ARBA" id="ARBA00010617"/>
    </source>
</evidence>
<dbReference type="PANTHER" id="PTHR24282">
    <property type="entry name" value="CYTOCHROME P450 FAMILY MEMBER"/>
    <property type="match status" value="1"/>
</dbReference>
<evidence type="ECO:0000313" key="14">
    <source>
        <dbReference type="Proteomes" id="UP001370490"/>
    </source>
</evidence>
<proteinExistence type="inferred from homology"/>
<dbReference type="GO" id="GO:0016705">
    <property type="term" value="F:oxidoreductase activity, acting on paired donors, with incorporation or reduction of molecular oxygen"/>
    <property type="evidence" value="ECO:0007669"/>
    <property type="project" value="InterPro"/>
</dbReference>
<evidence type="ECO:0000256" key="10">
    <source>
        <dbReference type="ARBA" id="ARBA00023136"/>
    </source>
</evidence>
<dbReference type="InterPro" id="IPR036396">
    <property type="entry name" value="Cyt_P450_sf"/>
</dbReference>
<evidence type="ECO:0000256" key="7">
    <source>
        <dbReference type="ARBA" id="ARBA00023002"/>
    </source>
</evidence>
<sequence length="456" mass="52258">MIKEATSKPISLSDDSAERVLPFVDHTVKKYGKKSFMWVGPIPRLNIMEPEILKEVLSKIDAFHKPLYNPLVKLVVCGLAGYEDDQWAKHRRLLNPAFHLEKLKLMLPAMELSCRQMIEKWEKMEGIEGSCELDVWPYLSSLSSDVIARTAFGSSYEEGKRIFQLLAEQTQLTIPVFESVYIPGWRILPTKTNKRLREIDREMQSLFRGIIHKREREMEVGESGIRDLLGMLLEFNLKEIVEHGNNKKAGITTQEVIEDCKIFYHAGQETTSILLLWTMVLLSQHQEWQKRARDEVFQVFGRDEPKFDGLNRLKILTMILHEVLRLYPSLAVVTRVTVKETKVGEMTLPAGVEVRLPIMLVHRDRDIWGEDAKEFNPARFSEGVAKAAKTQTPYFPFGWGPRICIGQNFALLEAKLAVAMILQHFSFKLSPSYAHAPVTVLTVQAQHGAHIILKKL</sequence>
<evidence type="ECO:0000313" key="13">
    <source>
        <dbReference type="EMBL" id="KAK6934093.1"/>
    </source>
</evidence>
<dbReference type="Gene3D" id="1.10.630.10">
    <property type="entry name" value="Cytochrome P450"/>
    <property type="match status" value="1"/>
</dbReference>
<keyword evidence="3 11" id="KW-0349">Heme</keyword>
<dbReference type="AlphaFoldDB" id="A0AAN8VU58"/>
<keyword evidence="10" id="KW-0472">Membrane</keyword>
<dbReference type="Proteomes" id="UP001370490">
    <property type="component" value="Unassembled WGS sequence"/>
</dbReference>
<gene>
    <name evidence="13" type="ORF">RJ641_034248</name>
</gene>
<comment type="similarity">
    <text evidence="2 12">Belongs to the cytochrome P450 family.</text>
</comment>
<evidence type="ECO:0000256" key="6">
    <source>
        <dbReference type="ARBA" id="ARBA00022989"/>
    </source>
</evidence>
<comment type="subcellular location">
    <subcellularLocation>
        <location evidence="1">Membrane</location>
    </subcellularLocation>
</comment>
<dbReference type="GO" id="GO:0020037">
    <property type="term" value="F:heme binding"/>
    <property type="evidence" value="ECO:0007669"/>
    <property type="project" value="InterPro"/>
</dbReference>
<dbReference type="GO" id="GO:0004497">
    <property type="term" value="F:monooxygenase activity"/>
    <property type="evidence" value="ECO:0007669"/>
    <property type="project" value="UniProtKB-KW"/>
</dbReference>
<evidence type="ECO:0000256" key="9">
    <source>
        <dbReference type="ARBA" id="ARBA00023033"/>
    </source>
</evidence>
<keyword evidence="5 11" id="KW-0479">Metal-binding</keyword>
<protein>
    <submittedName>
        <fullName evidence="13">Cytochrome P450</fullName>
    </submittedName>
</protein>
<dbReference type="EMBL" id="JBAMMX010000008">
    <property type="protein sequence ID" value="KAK6934093.1"/>
    <property type="molecule type" value="Genomic_DNA"/>
</dbReference>
<keyword evidence="9 12" id="KW-0503">Monooxygenase</keyword>
<dbReference type="InterPro" id="IPR050665">
    <property type="entry name" value="Cytochrome_P450_Monooxygen"/>
</dbReference>
<dbReference type="GO" id="GO:0016020">
    <property type="term" value="C:membrane"/>
    <property type="evidence" value="ECO:0007669"/>
    <property type="project" value="UniProtKB-SubCell"/>
</dbReference>
<evidence type="ECO:0000256" key="12">
    <source>
        <dbReference type="RuleBase" id="RU000461"/>
    </source>
</evidence>
<dbReference type="CDD" id="cd20642">
    <property type="entry name" value="CYP72"/>
    <property type="match status" value="1"/>
</dbReference>
<dbReference type="PRINTS" id="PR00385">
    <property type="entry name" value="P450"/>
</dbReference>
<keyword evidence="14" id="KW-1185">Reference proteome</keyword>
<dbReference type="PROSITE" id="PS00086">
    <property type="entry name" value="CYTOCHROME_P450"/>
    <property type="match status" value="1"/>
</dbReference>
<accession>A0AAN8VU58</accession>
<keyword evidence="6" id="KW-1133">Transmembrane helix</keyword>
<dbReference type="SUPFAM" id="SSF48264">
    <property type="entry name" value="Cytochrome P450"/>
    <property type="match status" value="1"/>
</dbReference>